<feature type="coiled-coil region" evidence="1">
    <location>
        <begin position="681"/>
        <end position="722"/>
    </location>
</feature>
<feature type="coiled-coil region" evidence="1">
    <location>
        <begin position="1008"/>
        <end position="1059"/>
    </location>
</feature>
<feature type="compositionally biased region" description="Polar residues" evidence="2">
    <location>
        <begin position="1264"/>
        <end position="1274"/>
    </location>
</feature>
<dbReference type="EMBL" id="JAVRRJ010000006">
    <property type="protein sequence ID" value="KAK5083565.1"/>
    <property type="molecule type" value="Genomic_DNA"/>
</dbReference>
<feature type="compositionally biased region" description="Low complexity" evidence="2">
    <location>
        <begin position="255"/>
        <end position="265"/>
    </location>
</feature>
<feature type="region of interest" description="Disordered" evidence="2">
    <location>
        <begin position="185"/>
        <end position="229"/>
    </location>
</feature>
<feature type="compositionally biased region" description="Polar residues" evidence="2">
    <location>
        <begin position="215"/>
        <end position="224"/>
    </location>
</feature>
<feature type="compositionally biased region" description="Basic and acidic residues" evidence="2">
    <location>
        <begin position="1"/>
        <end position="12"/>
    </location>
</feature>
<sequence>MADNPNEDHENWNETPGNGEYNIDENNALIFSDEPYEHIPGGHAVANLPETTASSTVHSVVRQRAAYNLESLEDHMNHTGFNFLSLNMPRNVGHQSDPMVPALLARCNSVNNDKSETLPERRDETSPLRFDKHEAHEAHEPSVTITSQEHDLVAAEATTAAPLAADEPDVENLSIAEPAEEAGAPSIEYPSHADGTPQAEPTDQQFEGSCGGATQFGSQQTSASDPRLDMMNFRPWNFRVSSRIPSKDTSCLGTPQRRPQSPPQSVLKPQNRDSKVRKVPRRPSVCNSSPSMNGPSSTSLSEEDITLLLFRRRRQQAESSAQLLKSYRLAVSENEQLKIANAEGQQELHDTVSKWHASVKENHVREAELRAFKDKYIKLKGWAQDIAKDYAELKESFDVSFQELKALDTLRAASRTDVEKMLSDCDSAVKQVSILKSEIGEIKAESARSDVLQDKLVQEKTKVREEQLRNKNHAFYIERLETSRCAMQASFSKRQDELTNELTGLKTALEKQDGNMSINIVTSILQALEEIRERAEHGTMDAGELKNLQTLVEKNQEVVKEAMVDIRNGQHDQQAATQLQLSSLVGAIDKLQPDVQYMTTLQRNRAEMAQKMRDQEEFLRSTQREKNTQQLFTAGLLEAHKQIVRRISVAEDQSEKAKSSEQWRSRYLQEQSLASSRAGELLELQSELANTREDLQVKSAEIVELNNNIEEGKNKVKVLEDQLSSKQFEWQKKRKDLAESHQSEVTSCQEQLDTKVSELSQRSSDLQKQTIINDALRSRIAELENLETELNDQLLQRDNQLQEEGRQITALESDTRSLREQMEAMATMNQQINQLQVSTDELAALKTRLDCVDRGEAMPGSDVYQEGSVLFKIQRQLKLKDELAASCKALEDKLTASTNELAKLQHLPTEIQTLQRAQFDISSKYNDVVAKYQDAFREAQKVGGLEHELAECKKEIEDAQSSLKSVRESLITAQHSADQLPKLRRSLEIAERLKTEFEAGMKARDVLIEDLRMKNRENEELVTGLQNRVAKLDDLEEQVEQLQDEARQKSTRLVEMTSSHDALRNSNKKFDLLRHYIDEEHIDQFDEEIILSFKNVINQTQSERRATQDTEQQSADADAVRPPRRAANRGIIQTAEGPVVPDSQSQWLDMRPPEPVQPDPSFDMDDELFEDAFDLEAATQIVESSGQNMRQLAKNVPVNQHEVAHSRPGTASDEMLLRSEDSITGESGSGRTPAEVRVAEGVQTTSPMKTRAGSLIQHGMPMPESQSRVPTTPHANSRASPAPNSAMKRKQTTIAPESAVKRVRTRAGNETDLEGRSMSQASHTSKTTRFDNHSSGHDLSNNSRRSGGVIGTNAPVPGQRKKTNAPAKTTSKHAQYQARFNEGSS</sequence>
<feature type="region of interest" description="Disordered" evidence="2">
    <location>
        <begin position="1257"/>
        <end position="1385"/>
    </location>
</feature>
<feature type="compositionally biased region" description="Low complexity" evidence="2">
    <location>
        <begin position="287"/>
        <end position="300"/>
    </location>
</feature>
<feature type="compositionally biased region" description="Low complexity" evidence="2">
    <location>
        <begin position="1275"/>
        <end position="1286"/>
    </location>
</feature>
<evidence type="ECO:0000256" key="1">
    <source>
        <dbReference type="SAM" id="Coils"/>
    </source>
</evidence>
<evidence type="ECO:0000313" key="4">
    <source>
        <dbReference type="Proteomes" id="UP001309876"/>
    </source>
</evidence>
<keyword evidence="1" id="KW-0175">Coiled coil</keyword>
<accession>A0AAN7SXB7</accession>
<feature type="coiled-coil region" evidence="1">
    <location>
        <begin position="749"/>
        <end position="848"/>
    </location>
</feature>
<dbReference type="Proteomes" id="UP001309876">
    <property type="component" value="Unassembled WGS sequence"/>
</dbReference>
<organism evidence="3 4">
    <name type="scientific">Lithohypha guttulata</name>
    <dbReference type="NCBI Taxonomy" id="1690604"/>
    <lineage>
        <taxon>Eukaryota</taxon>
        <taxon>Fungi</taxon>
        <taxon>Dikarya</taxon>
        <taxon>Ascomycota</taxon>
        <taxon>Pezizomycotina</taxon>
        <taxon>Eurotiomycetes</taxon>
        <taxon>Chaetothyriomycetidae</taxon>
        <taxon>Chaetothyriales</taxon>
        <taxon>Trichomeriaceae</taxon>
        <taxon>Lithohypha</taxon>
    </lineage>
</organism>
<feature type="compositionally biased region" description="Polar residues" evidence="2">
    <location>
        <begin position="1317"/>
        <end position="1327"/>
    </location>
</feature>
<feature type="region of interest" description="Disordered" evidence="2">
    <location>
        <begin position="244"/>
        <end position="300"/>
    </location>
</feature>
<name>A0AAN7SXB7_9EURO</name>
<feature type="coiled-coil region" evidence="1">
    <location>
        <begin position="873"/>
        <end position="907"/>
    </location>
</feature>
<feature type="region of interest" description="Disordered" evidence="2">
    <location>
        <begin position="1102"/>
        <end position="1123"/>
    </location>
</feature>
<feature type="coiled-coil region" evidence="1">
    <location>
        <begin position="942"/>
        <end position="969"/>
    </location>
</feature>
<feature type="compositionally biased region" description="Polar residues" evidence="2">
    <location>
        <begin position="244"/>
        <end position="253"/>
    </location>
</feature>
<feature type="region of interest" description="Disordered" evidence="2">
    <location>
        <begin position="1"/>
        <end position="23"/>
    </location>
</feature>
<reference evidence="3 4" key="1">
    <citation type="submission" date="2023-08" db="EMBL/GenBank/DDBJ databases">
        <title>Black Yeasts Isolated from many extreme environments.</title>
        <authorList>
            <person name="Coleine C."/>
            <person name="Stajich J.E."/>
            <person name="Selbmann L."/>
        </authorList>
    </citation>
    <scope>NUCLEOTIDE SEQUENCE [LARGE SCALE GENOMIC DNA]</scope>
    <source>
        <strain evidence="3 4">CCFEE 5910</strain>
    </source>
</reference>
<proteinExistence type="predicted"/>
<dbReference type="PANTHER" id="PTHR23159">
    <property type="entry name" value="CENTROSOMAL PROTEIN 2"/>
    <property type="match status" value="1"/>
</dbReference>
<feature type="compositionally biased region" description="Basic and acidic residues" evidence="2">
    <location>
        <begin position="113"/>
        <end position="140"/>
    </location>
</feature>
<gene>
    <name evidence="3" type="ORF">LTR05_006068</name>
</gene>
<evidence type="ECO:0000313" key="3">
    <source>
        <dbReference type="EMBL" id="KAK5083565.1"/>
    </source>
</evidence>
<comment type="caution">
    <text evidence="3">The sequence shown here is derived from an EMBL/GenBank/DDBJ whole genome shotgun (WGS) entry which is preliminary data.</text>
</comment>
<protein>
    <submittedName>
        <fullName evidence="3">Uncharacterized protein</fullName>
    </submittedName>
</protein>
<evidence type="ECO:0000256" key="2">
    <source>
        <dbReference type="SAM" id="MobiDB-lite"/>
    </source>
</evidence>
<keyword evidence="4" id="KW-1185">Reference proteome</keyword>
<dbReference type="PANTHER" id="PTHR23159:SF31">
    <property type="entry name" value="CENTROSOME-ASSOCIATED PROTEIN CEP250 ISOFORM X1"/>
    <property type="match status" value="1"/>
</dbReference>
<feature type="region of interest" description="Disordered" evidence="2">
    <location>
        <begin position="111"/>
        <end position="148"/>
    </location>
</feature>